<sequence length="76" mass="8433">MAWSNFILTLAGVGAVVWFMKSDVRKSSTMVRQNLKTIRGWLEEQQASNGGAGSTLKQEPKQVPESKPKPDIKKTD</sequence>
<gene>
    <name evidence="2" type="ORF">WJX84_004927</name>
</gene>
<evidence type="ECO:0000313" key="3">
    <source>
        <dbReference type="Proteomes" id="UP001485043"/>
    </source>
</evidence>
<dbReference type="PANTHER" id="PTHR35135:SF3">
    <property type="entry name" value="OS05G0517800 PROTEIN"/>
    <property type="match status" value="1"/>
</dbReference>
<dbReference type="EMBL" id="JALJOV010001457">
    <property type="protein sequence ID" value="KAK9847554.1"/>
    <property type="molecule type" value="Genomic_DNA"/>
</dbReference>
<evidence type="ECO:0000256" key="1">
    <source>
        <dbReference type="SAM" id="MobiDB-lite"/>
    </source>
</evidence>
<evidence type="ECO:0000313" key="2">
    <source>
        <dbReference type="EMBL" id="KAK9847554.1"/>
    </source>
</evidence>
<dbReference type="PANTHER" id="PTHR35135">
    <property type="entry name" value="OS05G0517800 PROTEIN"/>
    <property type="match status" value="1"/>
</dbReference>
<dbReference type="AlphaFoldDB" id="A0AAW1SMI8"/>
<dbReference type="Proteomes" id="UP001485043">
    <property type="component" value="Unassembled WGS sequence"/>
</dbReference>
<organism evidence="2 3">
    <name type="scientific">Apatococcus fuscideae</name>
    <dbReference type="NCBI Taxonomy" id="2026836"/>
    <lineage>
        <taxon>Eukaryota</taxon>
        <taxon>Viridiplantae</taxon>
        <taxon>Chlorophyta</taxon>
        <taxon>core chlorophytes</taxon>
        <taxon>Trebouxiophyceae</taxon>
        <taxon>Chlorellales</taxon>
        <taxon>Chlorellaceae</taxon>
        <taxon>Apatococcus</taxon>
    </lineage>
</organism>
<proteinExistence type="predicted"/>
<feature type="region of interest" description="Disordered" evidence="1">
    <location>
        <begin position="42"/>
        <end position="76"/>
    </location>
</feature>
<feature type="compositionally biased region" description="Basic and acidic residues" evidence="1">
    <location>
        <begin position="58"/>
        <end position="76"/>
    </location>
</feature>
<protein>
    <submittedName>
        <fullName evidence="2">Uncharacterized protein</fullName>
    </submittedName>
</protein>
<accession>A0AAW1SMI8</accession>
<name>A0AAW1SMI8_9CHLO</name>
<reference evidence="2 3" key="1">
    <citation type="journal article" date="2024" name="Nat. Commun.">
        <title>Phylogenomics reveals the evolutionary origins of lichenization in chlorophyte algae.</title>
        <authorList>
            <person name="Puginier C."/>
            <person name="Libourel C."/>
            <person name="Otte J."/>
            <person name="Skaloud P."/>
            <person name="Haon M."/>
            <person name="Grisel S."/>
            <person name="Petersen M."/>
            <person name="Berrin J.G."/>
            <person name="Delaux P.M."/>
            <person name="Dal Grande F."/>
            <person name="Keller J."/>
        </authorList>
    </citation>
    <scope>NUCLEOTIDE SEQUENCE [LARGE SCALE GENOMIC DNA]</scope>
    <source>
        <strain evidence="2 3">SAG 2523</strain>
    </source>
</reference>
<keyword evidence="3" id="KW-1185">Reference proteome</keyword>
<comment type="caution">
    <text evidence="2">The sequence shown here is derived from an EMBL/GenBank/DDBJ whole genome shotgun (WGS) entry which is preliminary data.</text>
</comment>